<protein>
    <submittedName>
        <fullName evidence="2">Uncharacterized protein</fullName>
    </submittedName>
</protein>
<dbReference type="Proteomes" id="UP000287519">
    <property type="component" value="Unassembled WGS sequence"/>
</dbReference>
<name>A0A402CDZ7_RHOWR</name>
<gene>
    <name evidence="2" type="ORF">Rhow_005467</name>
</gene>
<evidence type="ECO:0000313" key="2">
    <source>
        <dbReference type="EMBL" id="GCE41808.1"/>
    </source>
</evidence>
<sequence>MSRPVAVVLCGTGVGGRQVRVWLAHRFRRAHSGATAPDSHRLPLLLSQVLVMLPGAGRNLGPWSTPVPAPMHAPARCRSTRRPTVRSPGCASPAAC</sequence>
<organism evidence="2 3">
    <name type="scientific">Rhodococcus wratislaviensis</name>
    <name type="common">Tsukamurella wratislaviensis</name>
    <dbReference type="NCBI Taxonomy" id="44752"/>
    <lineage>
        <taxon>Bacteria</taxon>
        <taxon>Bacillati</taxon>
        <taxon>Actinomycetota</taxon>
        <taxon>Actinomycetes</taxon>
        <taxon>Mycobacteriales</taxon>
        <taxon>Nocardiaceae</taxon>
        <taxon>Rhodococcus</taxon>
    </lineage>
</organism>
<comment type="caution">
    <text evidence="2">The sequence shown here is derived from an EMBL/GenBank/DDBJ whole genome shotgun (WGS) entry which is preliminary data.</text>
</comment>
<keyword evidence="3" id="KW-1185">Reference proteome</keyword>
<proteinExistence type="predicted"/>
<dbReference type="AlphaFoldDB" id="A0A402CDZ7"/>
<dbReference type="EMBL" id="BHYM01000046">
    <property type="protein sequence ID" value="GCE41808.1"/>
    <property type="molecule type" value="Genomic_DNA"/>
</dbReference>
<evidence type="ECO:0000313" key="3">
    <source>
        <dbReference type="Proteomes" id="UP000287519"/>
    </source>
</evidence>
<feature type="region of interest" description="Disordered" evidence="1">
    <location>
        <begin position="72"/>
        <end position="96"/>
    </location>
</feature>
<reference evidence="2 3" key="1">
    <citation type="submission" date="2018-11" db="EMBL/GenBank/DDBJ databases">
        <title>Microbial catabolism of amino acid.</title>
        <authorList>
            <person name="Hibi M."/>
            <person name="Ogawa J."/>
        </authorList>
    </citation>
    <scope>NUCLEOTIDE SEQUENCE [LARGE SCALE GENOMIC DNA]</scope>
    <source>
        <strain evidence="2 3">C31-06</strain>
    </source>
</reference>
<evidence type="ECO:0000256" key="1">
    <source>
        <dbReference type="SAM" id="MobiDB-lite"/>
    </source>
</evidence>
<accession>A0A402CDZ7</accession>